<comment type="subunit">
    <text evidence="7">Homodimer.</text>
</comment>
<feature type="binding site" evidence="7">
    <location>
        <position position="53"/>
    </location>
    <ligand>
        <name>Zn(2+)</name>
        <dbReference type="ChEBI" id="CHEBI:29105"/>
        <label>1</label>
    </ligand>
</feature>
<dbReference type="HAMAP" id="MF_01969">
    <property type="entry name" value="KynB"/>
    <property type="match status" value="1"/>
</dbReference>
<dbReference type="SUPFAM" id="SSF102198">
    <property type="entry name" value="Putative cyclase"/>
    <property type="match status" value="1"/>
</dbReference>
<dbReference type="InterPro" id="IPR037175">
    <property type="entry name" value="KFase_sf"/>
</dbReference>
<feature type="binding site" evidence="7">
    <location>
        <position position="55"/>
    </location>
    <ligand>
        <name>Zn(2+)</name>
        <dbReference type="ChEBI" id="CHEBI:29105"/>
        <label>1</label>
    </ligand>
</feature>
<keyword evidence="4 7" id="KW-0862">Zinc</keyword>
<proteinExistence type="inferred from homology"/>
<feature type="binding site" evidence="7">
    <location>
        <position position="173"/>
    </location>
    <ligand>
        <name>Zn(2+)</name>
        <dbReference type="ChEBI" id="CHEBI:29105"/>
        <label>2</label>
    </ligand>
</feature>
<gene>
    <name evidence="7 8" type="primary">kynB</name>
    <name evidence="8" type="ORF">NFI95_09745</name>
</gene>
<comment type="cofactor">
    <cofactor evidence="7">
        <name>Zn(2+)</name>
        <dbReference type="ChEBI" id="CHEBI:29105"/>
    </cofactor>
    <text evidence="7">Binds 2 zinc ions per subunit.</text>
</comment>
<evidence type="ECO:0000256" key="1">
    <source>
        <dbReference type="ARBA" id="ARBA00002204"/>
    </source>
</evidence>
<dbReference type="InterPro" id="IPR007325">
    <property type="entry name" value="KFase/CYL"/>
</dbReference>
<dbReference type="PANTHER" id="PTHR31118:SF32">
    <property type="entry name" value="KYNURENINE FORMAMIDASE"/>
    <property type="match status" value="1"/>
</dbReference>
<dbReference type="Pfam" id="PF04199">
    <property type="entry name" value="Cyclase"/>
    <property type="match status" value="1"/>
</dbReference>
<dbReference type="Proteomes" id="UP001524587">
    <property type="component" value="Unassembled WGS sequence"/>
</dbReference>
<name>A0ABT1W792_9PROT</name>
<dbReference type="Gene3D" id="3.50.30.50">
    <property type="entry name" value="Putative cyclase"/>
    <property type="match status" value="1"/>
</dbReference>
<keyword evidence="9" id="KW-1185">Reference proteome</keyword>
<dbReference type="GO" id="GO:0004061">
    <property type="term" value="F:arylformamidase activity"/>
    <property type="evidence" value="ECO:0007669"/>
    <property type="project" value="UniProtKB-EC"/>
</dbReference>
<dbReference type="PANTHER" id="PTHR31118">
    <property type="entry name" value="CYCLASE-LIKE PROTEIN 2"/>
    <property type="match status" value="1"/>
</dbReference>
<keyword evidence="5 7" id="KW-0823">Tryptophan catabolism</keyword>
<evidence type="ECO:0000313" key="9">
    <source>
        <dbReference type="Proteomes" id="UP001524587"/>
    </source>
</evidence>
<evidence type="ECO:0000256" key="7">
    <source>
        <dbReference type="HAMAP-Rule" id="MF_01969"/>
    </source>
</evidence>
<evidence type="ECO:0000256" key="5">
    <source>
        <dbReference type="ARBA" id="ARBA00023079"/>
    </source>
</evidence>
<evidence type="ECO:0000256" key="6">
    <source>
        <dbReference type="ARBA" id="ARBA00048496"/>
    </source>
</evidence>
<feature type="active site" description="Proton donor/acceptor" evidence="7">
    <location>
        <position position="59"/>
    </location>
</feature>
<protein>
    <recommendedName>
        <fullName evidence="7">Kynurenine formamidase</fullName>
        <shortName evidence="7">KFA</shortName>
        <shortName evidence="7">KFase</shortName>
        <ecNumber evidence="7">3.5.1.9</ecNumber>
    </recommendedName>
    <alternativeName>
        <fullName evidence="7">Arylformamidase</fullName>
    </alternativeName>
    <alternativeName>
        <fullName evidence="7">N-formylkynurenine formamidase</fullName>
        <shortName evidence="7">FKF</shortName>
    </alternativeName>
</protein>
<feature type="binding site" evidence="7">
    <location>
        <position position="19"/>
    </location>
    <ligand>
        <name>substrate</name>
    </ligand>
</feature>
<dbReference type="EMBL" id="JAMSKV010000007">
    <property type="protein sequence ID" value="MCQ8278735.1"/>
    <property type="molecule type" value="Genomic_DNA"/>
</dbReference>
<feature type="binding site" evidence="7">
    <location>
        <position position="49"/>
    </location>
    <ligand>
        <name>Zn(2+)</name>
        <dbReference type="ChEBI" id="CHEBI:29105"/>
        <label>1</label>
    </ligand>
</feature>
<sequence length="211" mass="22673">MAADLIDISQPLRSDMPYWPGDTPFETEPVWQIGPDCPVSVSRFGCSTHAGTHADAPSHYDADGAAIDALDLDPFLGPATLIDARAFGPVVTPEQLGPALPASVRRVLLRTWDRFPHAAWRDDFITLHPEAVSLLAERGARLVGVDAPSIDPRTAKRLHAHDAARAAGLRILEGLVLDHVAPGEYELIALPLRLAGLDASPVRAVLRRLAA</sequence>
<dbReference type="NCBIfam" id="TIGR03035">
    <property type="entry name" value="trp_arylform"/>
    <property type="match status" value="1"/>
</dbReference>
<evidence type="ECO:0000256" key="3">
    <source>
        <dbReference type="ARBA" id="ARBA00022801"/>
    </source>
</evidence>
<comment type="catalytic activity">
    <reaction evidence="6 7">
        <text>N-formyl-L-kynurenine + H2O = L-kynurenine + formate + H(+)</text>
        <dbReference type="Rhea" id="RHEA:13009"/>
        <dbReference type="ChEBI" id="CHEBI:15377"/>
        <dbReference type="ChEBI" id="CHEBI:15378"/>
        <dbReference type="ChEBI" id="CHEBI:15740"/>
        <dbReference type="ChEBI" id="CHEBI:57959"/>
        <dbReference type="ChEBI" id="CHEBI:58629"/>
        <dbReference type="EC" id="3.5.1.9"/>
    </reaction>
</comment>
<keyword evidence="3 7" id="KW-0378">Hydrolase</keyword>
<organism evidence="8 9">
    <name type="scientific">Endosaccharibacter trunci</name>
    <dbReference type="NCBI Taxonomy" id="2812733"/>
    <lineage>
        <taxon>Bacteria</taxon>
        <taxon>Pseudomonadati</taxon>
        <taxon>Pseudomonadota</taxon>
        <taxon>Alphaproteobacteria</taxon>
        <taxon>Acetobacterales</taxon>
        <taxon>Acetobacteraceae</taxon>
        <taxon>Endosaccharibacter</taxon>
    </lineage>
</organism>
<dbReference type="RefSeq" id="WP_422864212.1">
    <property type="nucleotide sequence ID" value="NZ_JAMSKV010000007.1"/>
</dbReference>
<accession>A0ABT1W792</accession>
<comment type="similarity">
    <text evidence="7">Belongs to the Cyclase 1 superfamily. KynB family.</text>
</comment>
<evidence type="ECO:0000256" key="2">
    <source>
        <dbReference type="ARBA" id="ARBA00022723"/>
    </source>
</evidence>
<feature type="binding site" evidence="7">
    <location>
        <position position="161"/>
    </location>
    <ligand>
        <name>Zn(2+)</name>
        <dbReference type="ChEBI" id="CHEBI:29105"/>
        <label>2</label>
    </ligand>
</feature>
<evidence type="ECO:0000313" key="8">
    <source>
        <dbReference type="EMBL" id="MCQ8278735.1"/>
    </source>
</evidence>
<comment type="pathway">
    <text evidence="7">Amino-acid degradation; L-tryptophan degradation via kynurenine pathway; L-kynurenine from L-tryptophan: step 2/2.</text>
</comment>
<feature type="binding site" evidence="7">
    <location>
        <position position="55"/>
    </location>
    <ligand>
        <name>Zn(2+)</name>
        <dbReference type="ChEBI" id="CHEBI:29105"/>
        <label>2</label>
    </ligand>
</feature>
<reference evidence="8 9" key="1">
    <citation type="submission" date="2022-06" db="EMBL/GenBank/DDBJ databases">
        <title>Endosaccharibacter gen. nov., sp. nov., endophytic bacteria isolated from sugarcane.</title>
        <authorList>
            <person name="Pitiwittayakul N."/>
            <person name="Yukphan P."/>
            <person name="Charoenyingcharoen P."/>
            <person name="Tanasupawat S."/>
        </authorList>
    </citation>
    <scope>NUCLEOTIDE SEQUENCE [LARGE SCALE GENOMIC DNA]</scope>
    <source>
        <strain evidence="8 9">KSS8</strain>
    </source>
</reference>
<dbReference type="EC" id="3.5.1.9" evidence="7"/>
<comment type="caution">
    <text evidence="8">The sequence shown here is derived from an EMBL/GenBank/DDBJ whole genome shotgun (WGS) entry which is preliminary data.</text>
</comment>
<dbReference type="InterPro" id="IPR017484">
    <property type="entry name" value="Kynurenine_formamidase_bac"/>
</dbReference>
<comment type="function">
    <text evidence="1 7">Catalyzes the hydrolysis of N-formyl-L-kynurenine to L-kynurenine, the second step in the kynurenine pathway of tryptophan degradation.</text>
</comment>
<evidence type="ECO:0000256" key="4">
    <source>
        <dbReference type="ARBA" id="ARBA00022833"/>
    </source>
</evidence>
<feature type="binding site" evidence="7">
    <location>
        <position position="173"/>
    </location>
    <ligand>
        <name>Zn(2+)</name>
        <dbReference type="ChEBI" id="CHEBI:29105"/>
        <label>1</label>
    </ligand>
</feature>
<keyword evidence="2 7" id="KW-0479">Metal-binding</keyword>